<dbReference type="Pfam" id="PF01904">
    <property type="entry name" value="DUF72"/>
    <property type="match status" value="1"/>
</dbReference>
<dbReference type="Gene3D" id="3.20.20.410">
    <property type="entry name" value="Protein of unknown function UPF0759"/>
    <property type="match status" value="1"/>
</dbReference>
<dbReference type="Proteomes" id="UP000249645">
    <property type="component" value="Unassembled WGS sequence"/>
</dbReference>
<feature type="non-terminal residue" evidence="1">
    <location>
        <position position="1"/>
    </location>
</feature>
<accession>A0A2W5EGN0</accession>
<dbReference type="EMBL" id="QFOI01000592">
    <property type="protein sequence ID" value="PZP40727.1"/>
    <property type="molecule type" value="Genomic_DNA"/>
</dbReference>
<dbReference type="AlphaFoldDB" id="A0A2W5EGN0"/>
<gene>
    <name evidence="1" type="ORF">DI598_19145</name>
</gene>
<dbReference type="InterPro" id="IPR036520">
    <property type="entry name" value="UPF0759_sf"/>
</dbReference>
<evidence type="ECO:0000313" key="1">
    <source>
        <dbReference type="EMBL" id="PZP40727.1"/>
    </source>
</evidence>
<name>A0A2W5EGN0_9SPHI</name>
<dbReference type="SUPFAM" id="SSF117396">
    <property type="entry name" value="TM1631-like"/>
    <property type="match status" value="1"/>
</dbReference>
<dbReference type="InterPro" id="IPR002763">
    <property type="entry name" value="DUF72"/>
</dbReference>
<comment type="caution">
    <text evidence="1">The sequence shown here is derived from an EMBL/GenBank/DDBJ whole genome shotgun (WGS) entry which is preliminary data.</text>
</comment>
<evidence type="ECO:0000313" key="2">
    <source>
        <dbReference type="Proteomes" id="UP000249645"/>
    </source>
</evidence>
<reference evidence="1 2" key="1">
    <citation type="submission" date="2017-11" db="EMBL/GenBank/DDBJ databases">
        <title>Infants hospitalized years apart are colonized by the same room-sourced microbial strains.</title>
        <authorList>
            <person name="Brooks B."/>
            <person name="Olm M.R."/>
            <person name="Firek B.A."/>
            <person name="Baker R."/>
            <person name="Thomas B.C."/>
            <person name="Morowitz M.J."/>
            <person name="Banfield J.F."/>
        </authorList>
    </citation>
    <scope>NUCLEOTIDE SEQUENCE [LARGE SCALE GENOMIC DNA]</scope>
    <source>
        <strain evidence="1">S2_009_000_R2_76</strain>
    </source>
</reference>
<sequence>KNYTSLLEKLGMTNIIVDTAGRRELLHMHLTNDTAFVRYVGANAASDYDRLDEWVDRIVKWREEGLKTLYFFIHQNVEEASPLLAAHFIKGINEKTGLTISVPNKADASISLF</sequence>
<organism evidence="1 2">
    <name type="scientific">Pseudopedobacter saltans</name>
    <dbReference type="NCBI Taxonomy" id="151895"/>
    <lineage>
        <taxon>Bacteria</taxon>
        <taxon>Pseudomonadati</taxon>
        <taxon>Bacteroidota</taxon>
        <taxon>Sphingobacteriia</taxon>
        <taxon>Sphingobacteriales</taxon>
        <taxon>Sphingobacteriaceae</taxon>
        <taxon>Pseudopedobacter</taxon>
    </lineage>
</organism>
<proteinExistence type="predicted"/>
<protein>
    <submittedName>
        <fullName evidence="1">DUF72 domain-containing protein</fullName>
    </submittedName>
</protein>